<proteinExistence type="predicted"/>
<comment type="caution">
    <text evidence="2">The sequence shown here is derived from an EMBL/GenBank/DDBJ whole genome shotgun (WGS) entry which is preliminary data.</text>
</comment>
<evidence type="ECO:0000313" key="3">
    <source>
        <dbReference type="Proteomes" id="UP000070184"/>
    </source>
</evidence>
<dbReference type="EMBL" id="LHXK01000058">
    <property type="protein sequence ID" value="KXA89064.1"/>
    <property type="molecule type" value="Genomic_DNA"/>
</dbReference>
<organism evidence="2 3">
    <name type="scientific">candidate division MSBL1 archaeon SCGC-AAA259B11</name>
    <dbReference type="NCBI Taxonomy" id="1698260"/>
    <lineage>
        <taxon>Archaea</taxon>
        <taxon>Methanobacteriati</taxon>
        <taxon>Methanobacteriota</taxon>
        <taxon>candidate division MSBL1</taxon>
    </lineage>
</organism>
<reference evidence="2 3" key="1">
    <citation type="journal article" date="2016" name="Sci. Rep.">
        <title>Metabolic traits of an uncultured archaeal lineage -MSBL1- from brine pools of the Red Sea.</title>
        <authorList>
            <person name="Mwirichia R."/>
            <person name="Alam I."/>
            <person name="Rashid M."/>
            <person name="Vinu M."/>
            <person name="Ba-Alawi W."/>
            <person name="Anthony Kamau A."/>
            <person name="Kamanda Ngugi D."/>
            <person name="Goker M."/>
            <person name="Klenk H.P."/>
            <person name="Bajic V."/>
            <person name="Stingl U."/>
        </authorList>
    </citation>
    <scope>NUCLEOTIDE SEQUENCE [LARGE SCALE GENOMIC DNA]</scope>
    <source>
        <strain evidence="2">SCGC-AAA259B11</strain>
    </source>
</reference>
<sequence>MKGKFNLPLAPSPALPPFPVFPILTVLSVSGLFVYKHNTRIRLPWKHPLLPGPFIIVSEK</sequence>
<evidence type="ECO:0000313" key="2">
    <source>
        <dbReference type="EMBL" id="KXA89064.1"/>
    </source>
</evidence>
<keyword evidence="3" id="KW-1185">Reference proteome</keyword>
<gene>
    <name evidence="2" type="ORF">AKJ61_03665</name>
</gene>
<keyword evidence="1" id="KW-1133">Transmembrane helix</keyword>
<accession>A0A133U4F9</accession>
<feature type="transmembrane region" description="Helical" evidence="1">
    <location>
        <begin position="14"/>
        <end position="35"/>
    </location>
</feature>
<evidence type="ECO:0000256" key="1">
    <source>
        <dbReference type="SAM" id="Phobius"/>
    </source>
</evidence>
<keyword evidence="1" id="KW-0472">Membrane</keyword>
<name>A0A133U4F9_9EURY</name>
<protein>
    <submittedName>
        <fullName evidence="2">Uncharacterized protein</fullName>
    </submittedName>
</protein>
<dbReference type="Proteomes" id="UP000070184">
    <property type="component" value="Unassembled WGS sequence"/>
</dbReference>
<dbReference type="AlphaFoldDB" id="A0A133U4F9"/>
<keyword evidence="1" id="KW-0812">Transmembrane</keyword>